<evidence type="ECO:0000256" key="3">
    <source>
        <dbReference type="ARBA" id="ARBA00022723"/>
    </source>
</evidence>
<feature type="domain" description="Cytochrome c" evidence="9">
    <location>
        <begin position="31"/>
        <end position="104"/>
    </location>
</feature>
<evidence type="ECO:0000256" key="7">
    <source>
        <dbReference type="SAM" id="MobiDB-lite"/>
    </source>
</evidence>
<keyword evidence="4" id="KW-0249">Electron transport</keyword>
<dbReference type="Proteomes" id="UP001597041">
    <property type="component" value="Unassembled WGS sequence"/>
</dbReference>
<evidence type="ECO:0000256" key="4">
    <source>
        <dbReference type="ARBA" id="ARBA00022982"/>
    </source>
</evidence>
<feature type="signal peptide" evidence="8">
    <location>
        <begin position="1"/>
        <end position="22"/>
    </location>
</feature>
<dbReference type="PANTHER" id="PTHR37823">
    <property type="entry name" value="CYTOCHROME C-553-LIKE"/>
    <property type="match status" value="1"/>
</dbReference>
<feature type="region of interest" description="Disordered" evidence="7">
    <location>
        <begin position="51"/>
        <end position="70"/>
    </location>
</feature>
<proteinExistence type="predicted"/>
<name>A0ABW3NLZ9_9BACI</name>
<keyword evidence="1" id="KW-0813">Transport</keyword>
<keyword evidence="2 6" id="KW-0349">Heme</keyword>
<sequence>MKKGIAALLLGILFVLGACGNADDTTDTSEENLETGEEVYRNNCANCHGADLSGNGSPELTDIGSKYSQEQIEDIVQEGTGSMPPQTQVEGEDLQELSSWLTEQ</sequence>
<evidence type="ECO:0000259" key="9">
    <source>
        <dbReference type="PROSITE" id="PS51007"/>
    </source>
</evidence>
<dbReference type="PIRSF" id="PIRSF000025">
    <property type="entry name" value="Cytc_Bsub_c550"/>
    <property type="match status" value="1"/>
</dbReference>
<dbReference type="PROSITE" id="PS51257">
    <property type="entry name" value="PROKAR_LIPOPROTEIN"/>
    <property type="match status" value="1"/>
</dbReference>
<keyword evidence="5 6" id="KW-0408">Iron</keyword>
<feature type="chain" id="PRO_5046636393" evidence="8">
    <location>
        <begin position="23"/>
        <end position="104"/>
    </location>
</feature>
<feature type="region of interest" description="Disordered" evidence="7">
    <location>
        <begin position="77"/>
        <end position="104"/>
    </location>
</feature>
<evidence type="ECO:0000313" key="10">
    <source>
        <dbReference type="EMBL" id="MFD1067685.1"/>
    </source>
</evidence>
<dbReference type="SUPFAM" id="SSF46626">
    <property type="entry name" value="Cytochrome c"/>
    <property type="match status" value="1"/>
</dbReference>
<dbReference type="RefSeq" id="WP_379593831.1">
    <property type="nucleotide sequence ID" value="NZ_JBHTKK010000026.1"/>
</dbReference>
<dbReference type="PROSITE" id="PS51007">
    <property type="entry name" value="CYTC"/>
    <property type="match status" value="1"/>
</dbReference>
<evidence type="ECO:0000256" key="5">
    <source>
        <dbReference type="ARBA" id="ARBA00023004"/>
    </source>
</evidence>
<keyword evidence="11" id="KW-1185">Reference proteome</keyword>
<comment type="caution">
    <text evidence="10">The sequence shown here is derived from an EMBL/GenBank/DDBJ whole genome shotgun (WGS) entry which is preliminary data.</text>
</comment>
<gene>
    <name evidence="10" type="ORF">ACFQ19_16880</name>
</gene>
<keyword evidence="8" id="KW-0732">Signal</keyword>
<dbReference type="Pfam" id="PF13442">
    <property type="entry name" value="Cytochrome_CBB3"/>
    <property type="match status" value="1"/>
</dbReference>
<keyword evidence="3 6" id="KW-0479">Metal-binding</keyword>
<evidence type="ECO:0000313" key="11">
    <source>
        <dbReference type="Proteomes" id="UP001597041"/>
    </source>
</evidence>
<dbReference type="Gene3D" id="1.10.760.10">
    <property type="entry name" value="Cytochrome c-like domain"/>
    <property type="match status" value="1"/>
</dbReference>
<dbReference type="InterPro" id="IPR009056">
    <property type="entry name" value="Cyt_c-like_dom"/>
</dbReference>
<evidence type="ECO:0000256" key="2">
    <source>
        <dbReference type="ARBA" id="ARBA00022617"/>
    </source>
</evidence>
<evidence type="ECO:0000256" key="8">
    <source>
        <dbReference type="SAM" id="SignalP"/>
    </source>
</evidence>
<evidence type="ECO:0000256" key="1">
    <source>
        <dbReference type="ARBA" id="ARBA00022448"/>
    </source>
</evidence>
<dbReference type="InterPro" id="IPR036909">
    <property type="entry name" value="Cyt_c-like_dom_sf"/>
</dbReference>
<feature type="compositionally biased region" description="Polar residues" evidence="7">
    <location>
        <begin position="79"/>
        <end position="89"/>
    </location>
</feature>
<accession>A0ABW3NLZ9</accession>
<dbReference type="InterPro" id="IPR051811">
    <property type="entry name" value="Cytochrome_c550/c551-like"/>
</dbReference>
<dbReference type="InterPro" id="IPR012218">
    <property type="entry name" value="Cyt_c_BACSU-c550-type"/>
</dbReference>
<reference evidence="11" key="1">
    <citation type="journal article" date="2019" name="Int. J. Syst. Evol. Microbiol.">
        <title>The Global Catalogue of Microorganisms (GCM) 10K type strain sequencing project: providing services to taxonomists for standard genome sequencing and annotation.</title>
        <authorList>
            <consortium name="The Broad Institute Genomics Platform"/>
            <consortium name="The Broad Institute Genome Sequencing Center for Infectious Disease"/>
            <person name="Wu L."/>
            <person name="Ma J."/>
        </authorList>
    </citation>
    <scope>NUCLEOTIDE SEQUENCE [LARGE SCALE GENOMIC DNA]</scope>
    <source>
        <strain evidence="11">CCUG 56608</strain>
    </source>
</reference>
<evidence type="ECO:0000256" key="6">
    <source>
        <dbReference type="PROSITE-ProRule" id="PRU00433"/>
    </source>
</evidence>
<dbReference type="PANTHER" id="PTHR37823:SF4">
    <property type="entry name" value="MENAQUINOL-CYTOCHROME C REDUCTASE CYTOCHROME B_C SUBUNIT"/>
    <property type="match status" value="1"/>
</dbReference>
<organism evidence="10 11">
    <name type="scientific">Oceanobacillus locisalsi</name>
    <dbReference type="NCBI Taxonomy" id="546107"/>
    <lineage>
        <taxon>Bacteria</taxon>
        <taxon>Bacillati</taxon>
        <taxon>Bacillota</taxon>
        <taxon>Bacilli</taxon>
        <taxon>Bacillales</taxon>
        <taxon>Bacillaceae</taxon>
        <taxon>Oceanobacillus</taxon>
    </lineage>
</organism>
<protein>
    <submittedName>
        <fullName evidence="10">C-type cytochrome</fullName>
    </submittedName>
</protein>
<dbReference type="EMBL" id="JBHTKK010000026">
    <property type="protein sequence ID" value="MFD1067685.1"/>
    <property type="molecule type" value="Genomic_DNA"/>
</dbReference>